<dbReference type="OrthoDB" id="9813193at2"/>
<evidence type="ECO:0000313" key="8">
    <source>
        <dbReference type="EMBL" id="PQB04075.1"/>
    </source>
</evidence>
<reference evidence="8 9" key="1">
    <citation type="submission" date="2016-11" db="EMBL/GenBank/DDBJ databases">
        <title>Trade-off between light-utilization and light-protection in marine flavobacteria.</title>
        <authorList>
            <person name="Kumagai Y."/>
        </authorList>
    </citation>
    <scope>NUCLEOTIDE SEQUENCE [LARGE SCALE GENOMIC DNA]</scope>
    <source>
        <strain evidence="8 9">NBRC 107741</strain>
    </source>
</reference>
<feature type="transmembrane region" description="Helical" evidence="7">
    <location>
        <begin position="7"/>
        <end position="25"/>
    </location>
</feature>
<evidence type="ECO:0000256" key="7">
    <source>
        <dbReference type="SAM" id="Phobius"/>
    </source>
</evidence>
<dbReference type="InterPro" id="IPR051907">
    <property type="entry name" value="DoxX-like_oxidoreductase"/>
</dbReference>
<keyword evidence="3" id="KW-1003">Cell membrane</keyword>
<evidence type="ECO:0000256" key="6">
    <source>
        <dbReference type="ARBA" id="ARBA00023136"/>
    </source>
</evidence>
<evidence type="ECO:0000256" key="1">
    <source>
        <dbReference type="ARBA" id="ARBA00004651"/>
    </source>
</evidence>
<accession>A0A2S7KN73</accession>
<gene>
    <name evidence="8" type="ORF">BST85_03545</name>
</gene>
<dbReference type="InterPro" id="IPR032808">
    <property type="entry name" value="DoxX"/>
</dbReference>
<evidence type="ECO:0000256" key="4">
    <source>
        <dbReference type="ARBA" id="ARBA00022692"/>
    </source>
</evidence>
<name>A0A2S7KN73_9FLAO</name>
<keyword evidence="9" id="KW-1185">Reference proteome</keyword>
<keyword evidence="6 7" id="KW-0472">Membrane</keyword>
<organism evidence="8 9">
    <name type="scientific">Aureitalea marina</name>
    <dbReference type="NCBI Taxonomy" id="930804"/>
    <lineage>
        <taxon>Bacteria</taxon>
        <taxon>Pseudomonadati</taxon>
        <taxon>Bacteroidota</taxon>
        <taxon>Flavobacteriia</taxon>
        <taxon>Flavobacteriales</taxon>
        <taxon>Flavobacteriaceae</taxon>
        <taxon>Aureitalea</taxon>
    </lineage>
</organism>
<comment type="subcellular location">
    <subcellularLocation>
        <location evidence="1">Cell membrane</location>
        <topology evidence="1">Multi-pass membrane protein</topology>
    </subcellularLocation>
</comment>
<evidence type="ECO:0000313" key="9">
    <source>
        <dbReference type="Proteomes" id="UP000239800"/>
    </source>
</evidence>
<dbReference type="RefSeq" id="WP_104812001.1">
    <property type="nucleotide sequence ID" value="NZ_MQUB01000001.1"/>
</dbReference>
<feature type="transmembrane region" description="Helical" evidence="7">
    <location>
        <begin position="45"/>
        <end position="65"/>
    </location>
</feature>
<feature type="transmembrane region" description="Helical" evidence="7">
    <location>
        <begin position="100"/>
        <end position="120"/>
    </location>
</feature>
<sequence>MNRNKDLGMLILRIGVSALMLTHGIPKLLKLFNGDFDFPDPIGWGSTISLIAAVVGEAIAPMLIIIGYKTRLAAALAAITMAVAAFIVHAGDPVGTKEKALFYLVAFVAIGIMGAGKYSLDRR</sequence>
<keyword evidence="5 7" id="KW-1133">Transmembrane helix</keyword>
<dbReference type="EMBL" id="MQUB01000001">
    <property type="protein sequence ID" value="PQB04075.1"/>
    <property type="molecule type" value="Genomic_DNA"/>
</dbReference>
<evidence type="ECO:0000256" key="2">
    <source>
        <dbReference type="ARBA" id="ARBA00006679"/>
    </source>
</evidence>
<comment type="similarity">
    <text evidence="2">Belongs to the DoxX family.</text>
</comment>
<dbReference type="Proteomes" id="UP000239800">
    <property type="component" value="Unassembled WGS sequence"/>
</dbReference>
<evidence type="ECO:0000256" key="3">
    <source>
        <dbReference type="ARBA" id="ARBA00022475"/>
    </source>
</evidence>
<dbReference type="AlphaFoldDB" id="A0A2S7KN73"/>
<protein>
    <submittedName>
        <fullName evidence="8">DoxX family protein</fullName>
    </submittedName>
</protein>
<keyword evidence="4 7" id="KW-0812">Transmembrane</keyword>
<comment type="caution">
    <text evidence="8">The sequence shown here is derived from an EMBL/GenBank/DDBJ whole genome shotgun (WGS) entry which is preliminary data.</text>
</comment>
<feature type="transmembrane region" description="Helical" evidence="7">
    <location>
        <begin position="72"/>
        <end position="88"/>
    </location>
</feature>
<evidence type="ECO:0000256" key="5">
    <source>
        <dbReference type="ARBA" id="ARBA00022989"/>
    </source>
</evidence>
<dbReference type="GO" id="GO:0005886">
    <property type="term" value="C:plasma membrane"/>
    <property type="evidence" value="ECO:0007669"/>
    <property type="project" value="UniProtKB-SubCell"/>
</dbReference>
<proteinExistence type="inferred from homology"/>
<dbReference type="Pfam" id="PF07681">
    <property type="entry name" value="DoxX"/>
    <property type="match status" value="1"/>
</dbReference>
<dbReference type="PANTHER" id="PTHR33452">
    <property type="entry name" value="OXIDOREDUCTASE CATD-RELATED"/>
    <property type="match status" value="1"/>
</dbReference>
<dbReference type="PANTHER" id="PTHR33452:SF1">
    <property type="entry name" value="INNER MEMBRANE PROTEIN YPHA-RELATED"/>
    <property type="match status" value="1"/>
</dbReference>